<dbReference type="AlphaFoldDB" id="A0A917C4C8"/>
<dbReference type="InterPro" id="IPR003607">
    <property type="entry name" value="HD/PDEase_dom"/>
</dbReference>
<proteinExistence type="predicted"/>
<name>A0A917C4C8_9PROT</name>
<evidence type="ECO:0000313" key="3">
    <source>
        <dbReference type="Proteomes" id="UP000632498"/>
    </source>
</evidence>
<dbReference type="Gene3D" id="3.30.450.40">
    <property type="match status" value="1"/>
</dbReference>
<feature type="domain" description="HD-GYP" evidence="1">
    <location>
        <begin position="158"/>
        <end position="366"/>
    </location>
</feature>
<dbReference type="Pfam" id="PF13487">
    <property type="entry name" value="HD_5"/>
    <property type="match status" value="1"/>
</dbReference>
<dbReference type="Gene3D" id="1.10.3210.10">
    <property type="entry name" value="Hypothetical protein af1432"/>
    <property type="match status" value="1"/>
</dbReference>
<dbReference type="SMART" id="SM00471">
    <property type="entry name" value="HDc"/>
    <property type="match status" value="1"/>
</dbReference>
<organism evidence="2 3">
    <name type="scientific">Terasakiella brassicae</name>
    <dbReference type="NCBI Taxonomy" id="1634917"/>
    <lineage>
        <taxon>Bacteria</taxon>
        <taxon>Pseudomonadati</taxon>
        <taxon>Pseudomonadota</taxon>
        <taxon>Alphaproteobacteria</taxon>
        <taxon>Rhodospirillales</taxon>
        <taxon>Terasakiellaceae</taxon>
        <taxon>Terasakiella</taxon>
    </lineage>
</organism>
<sequence>MLQQTLSERDRSLGERLYKIHEEIRANFPDLCRIAVALYDHETDILKTFAHSTDGISPISFYQAKLSEAHSLQEIAKTNQTRIIDDLTTQESQKAHSTKLLESGYKSSMTMPIIFNDHLYGFLFFNSPKKNFFSDIRCATIKAYAGVISLLVVNEMQTLTTFRGAVQTAREFSRQRDEETGNHLERMSRYAHLIALELAPKYKKADDWVEYIFQFTPLHDVGKVAVPDEILLKPGRLTDDEYDVMKTHVQKGGQIISLMRREFGLDSVNFFDMLNNIVLYHHEALDGSGYPYGLKGDEIPLESRICAVADIFDALTSKRPYKNAWSNGDTMQWLLDNAGERLDTECVQALNKHMDEVRKIQAEFEEDFIG</sequence>
<dbReference type="InterPro" id="IPR029016">
    <property type="entry name" value="GAF-like_dom_sf"/>
</dbReference>
<dbReference type="PROSITE" id="PS51832">
    <property type="entry name" value="HD_GYP"/>
    <property type="match status" value="1"/>
</dbReference>
<dbReference type="PANTHER" id="PTHR45228">
    <property type="entry name" value="CYCLIC DI-GMP PHOSPHODIESTERASE TM_0186-RELATED"/>
    <property type="match status" value="1"/>
</dbReference>
<dbReference type="PANTHER" id="PTHR45228:SF1">
    <property type="entry name" value="CYCLIC DI-GMP PHOSPHODIESTERASE TM_0186"/>
    <property type="match status" value="1"/>
</dbReference>
<dbReference type="InterPro" id="IPR037522">
    <property type="entry name" value="HD_GYP_dom"/>
</dbReference>
<dbReference type="SUPFAM" id="SSF109604">
    <property type="entry name" value="HD-domain/PDEase-like"/>
    <property type="match status" value="1"/>
</dbReference>
<dbReference type="GO" id="GO:0008081">
    <property type="term" value="F:phosphoric diester hydrolase activity"/>
    <property type="evidence" value="ECO:0007669"/>
    <property type="project" value="UniProtKB-ARBA"/>
</dbReference>
<protein>
    <submittedName>
        <fullName evidence="2">Transcriptional regulator</fullName>
    </submittedName>
</protein>
<gene>
    <name evidence="2" type="ORF">GCM10011332_25270</name>
</gene>
<dbReference type="EMBL" id="BMHV01000019">
    <property type="protein sequence ID" value="GGF70216.1"/>
    <property type="molecule type" value="Genomic_DNA"/>
</dbReference>
<dbReference type="InterPro" id="IPR003018">
    <property type="entry name" value="GAF"/>
</dbReference>
<evidence type="ECO:0000313" key="2">
    <source>
        <dbReference type="EMBL" id="GGF70216.1"/>
    </source>
</evidence>
<reference evidence="2" key="2">
    <citation type="submission" date="2020-09" db="EMBL/GenBank/DDBJ databases">
        <authorList>
            <person name="Sun Q."/>
            <person name="Zhou Y."/>
        </authorList>
    </citation>
    <scope>NUCLEOTIDE SEQUENCE</scope>
    <source>
        <strain evidence="2">CGMCC 1.15254</strain>
    </source>
</reference>
<dbReference type="SMART" id="SM00065">
    <property type="entry name" value="GAF"/>
    <property type="match status" value="1"/>
</dbReference>
<dbReference type="Pfam" id="PF13185">
    <property type="entry name" value="GAF_2"/>
    <property type="match status" value="1"/>
</dbReference>
<dbReference type="CDD" id="cd00077">
    <property type="entry name" value="HDc"/>
    <property type="match status" value="1"/>
</dbReference>
<dbReference type="InterPro" id="IPR052020">
    <property type="entry name" value="Cyclic_di-GMP/3'3'-cGAMP_PDE"/>
</dbReference>
<dbReference type="SUPFAM" id="SSF55781">
    <property type="entry name" value="GAF domain-like"/>
    <property type="match status" value="1"/>
</dbReference>
<evidence type="ECO:0000259" key="1">
    <source>
        <dbReference type="PROSITE" id="PS51832"/>
    </source>
</evidence>
<dbReference type="RefSeq" id="WP_188665845.1">
    <property type="nucleotide sequence ID" value="NZ_BMHV01000019.1"/>
</dbReference>
<dbReference type="Proteomes" id="UP000632498">
    <property type="component" value="Unassembled WGS sequence"/>
</dbReference>
<reference evidence="2" key="1">
    <citation type="journal article" date="2014" name="Int. J. Syst. Evol. Microbiol.">
        <title>Complete genome sequence of Corynebacterium casei LMG S-19264T (=DSM 44701T), isolated from a smear-ripened cheese.</title>
        <authorList>
            <consortium name="US DOE Joint Genome Institute (JGI-PGF)"/>
            <person name="Walter F."/>
            <person name="Albersmeier A."/>
            <person name="Kalinowski J."/>
            <person name="Ruckert C."/>
        </authorList>
    </citation>
    <scope>NUCLEOTIDE SEQUENCE</scope>
    <source>
        <strain evidence="2">CGMCC 1.15254</strain>
    </source>
</reference>
<comment type="caution">
    <text evidence="2">The sequence shown here is derived from an EMBL/GenBank/DDBJ whole genome shotgun (WGS) entry which is preliminary data.</text>
</comment>
<accession>A0A917C4C8</accession>
<keyword evidence="3" id="KW-1185">Reference proteome</keyword>